<sequence length="188" mass="21333">MEGSFLVRQTYEDEITYNLITAAVEVLQIPADAILELFGKTFFEFCQDSGYDKILQVLGATPRDFLQTVASKLHNTEVKVEILKTKQECDHVHPATFCRVFPFHLMFDRELNIIQAGRTVSRLLPRVTKAGCKITDVLDTVRPHLEMTFANVLAHINTVYVLKTKPEEMTVTDPHEEIASLRSNAVHS</sequence>
<keyword evidence="4" id="KW-0479">Metal-binding</keyword>
<evidence type="ECO:0000313" key="10">
    <source>
        <dbReference type="EMBL" id="KOB74612.1"/>
    </source>
</evidence>
<dbReference type="InterPro" id="IPR042463">
    <property type="entry name" value="HNOB_dom_associated_sf"/>
</dbReference>
<dbReference type="Gene3D" id="3.30.450.260">
    <property type="entry name" value="Haem NO binding associated domain"/>
    <property type="match status" value="1"/>
</dbReference>
<dbReference type="GO" id="GO:0008074">
    <property type="term" value="C:guanylate cyclase complex, soluble"/>
    <property type="evidence" value="ECO:0007669"/>
    <property type="project" value="TreeGrafter"/>
</dbReference>
<comment type="caution">
    <text evidence="10">The sequence shown here is derived from an EMBL/GenBank/DDBJ whole genome shotgun (WGS) entry which is preliminary data.</text>
</comment>
<dbReference type="InterPro" id="IPR024096">
    <property type="entry name" value="NO_sig/Golgi_transp_ligand-bd"/>
</dbReference>
<dbReference type="Proteomes" id="UP000037510">
    <property type="component" value="Unassembled WGS sequence"/>
</dbReference>
<evidence type="ECO:0000256" key="2">
    <source>
        <dbReference type="ARBA" id="ARBA00012202"/>
    </source>
</evidence>
<dbReference type="AlphaFoldDB" id="A0A0L7LGN3"/>
<comment type="cofactor">
    <cofactor evidence="1">
        <name>heme</name>
        <dbReference type="ChEBI" id="CHEBI:30413"/>
    </cofactor>
</comment>
<evidence type="ECO:0000256" key="6">
    <source>
        <dbReference type="ARBA" id="ARBA00023004"/>
    </source>
</evidence>
<evidence type="ECO:0000256" key="4">
    <source>
        <dbReference type="ARBA" id="ARBA00022723"/>
    </source>
</evidence>
<keyword evidence="3" id="KW-0349">Heme</keyword>
<organism evidence="10 11">
    <name type="scientific">Operophtera brumata</name>
    <name type="common">Winter moth</name>
    <name type="synonym">Phalaena brumata</name>
    <dbReference type="NCBI Taxonomy" id="104452"/>
    <lineage>
        <taxon>Eukaryota</taxon>
        <taxon>Metazoa</taxon>
        <taxon>Ecdysozoa</taxon>
        <taxon>Arthropoda</taxon>
        <taxon>Hexapoda</taxon>
        <taxon>Insecta</taxon>
        <taxon>Pterygota</taxon>
        <taxon>Neoptera</taxon>
        <taxon>Endopterygota</taxon>
        <taxon>Lepidoptera</taxon>
        <taxon>Glossata</taxon>
        <taxon>Ditrysia</taxon>
        <taxon>Geometroidea</taxon>
        <taxon>Geometridae</taxon>
        <taxon>Larentiinae</taxon>
        <taxon>Operophtera</taxon>
    </lineage>
</organism>
<evidence type="ECO:0000256" key="5">
    <source>
        <dbReference type="ARBA" id="ARBA00022741"/>
    </source>
</evidence>
<dbReference type="InterPro" id="IPR038158">
    <property type="entry name" value="H-NOX_domain_sf"/>
</dbReference>
<dbReference type="Pfam" id="PF07701">
    <property type="entry name" value="HNOBA"/>
    <property type="match status" value="1"/>
</dbReference>
<evidence type="ECO:0000313" key="11">
    <source>
        <dbReference type="Proteomes" id="UP000037510"/>
    </source>
</evidence>
<reference evidence="10 11" key="1">
    <citation type="journal article" date="2015" name="Genome Biol. Evol.">
        <title>The genome of winter moth (Operophtera brumata) provides a genomic perspective on sexual dimorphism and phenology.</title>
        <authorList>
            <person name="Derks M.F."/>
            <person name="Smit S."/>
            <person name="Salis L."/>
            <person name="Schijlen E."/>
            <person name="Bossers A."/>
            <person name="Mateman C."/>
            <person name="Pijl A.S."/>
            <person name="de Ridder D."/>
            <person name="Groenen M.A."/>
            <person name="Visser M.E."/>
            <person name="Megens H.J."/>
        </authorList>
    </citation>
    <scope>NUCLEOTIDE SEQUENCE [LARGE SCALE GENOMIC DNA]</scope>
    <source>
        <strain evidence="10">WM2013NL</strain>
        <tissue evidence="10">Head and thorax</tissue>
    </source>
</reference>
<evidence type="ECO:0000256" key="3">
    <source>
        <dbReference type="ARBA" id="ARBA00022617"/>
    </source>
</evidence>
<dbReference type="EMBL" id="JTDY01001187">
    <property type="protein sequence ID" value="KOB74612.1"/>
    <property type="molecule type" value="Genomic_DNA"/>
</dbReference>
<evidence type="ECO:0000256" key="7">
    <source>
        <dbReference type="ARBA" id="ARBA00023293"/>
    </source>
</evidence>
<dbReference type="GO" id="GO:0070482">
    <property type="term" value="P:response to oxygen levels"/>
    <property type="evidence" value="ECO:0007669"/>
    <property type="project" value="TreeGrafter"/>
</dbReference>
<dbReference type="GO" id="GO:0000166">
    <property type="term" value="F:nucleotide binding"/>
    <property type="evidence" value="ECO:0007669"/>
    <property type="project" value="UniProtKB-KW"/>
</dbReference>
<keyword evidence="7" id="KW-0141">cGMP biosynthesis</keyword>
<dbReference type="STRING" id="104452.A0A0L7LGN3"/>
<dbReference type="InterPro" id="IPR011644">
    <property type="entry name" value="Heme_NO-bd"/>
</dbReference>
<dbReference type="PANTHER" id="PTHR45655">
    <property type="entry name" value="GUANYLATE CYCLASE SOLUBLE SUBUNIT BETA-2"/>
    <property type="match status" value="1"/>
</dbReference>
<accession>A0A0L7LGN3</accession>
<keyword evidence="6" id="KW-0408">Iron</keyword>
<dbReference type="GO" id="GO:0020037">
    <property type="term" value="F:heme binding"/>
    <property type="evidence" value="ECO:0007669"/>
    <property type="project" value="InterPro"/>
</dbReference>
<dbReference type="PANTHER" id="PTHR45655:SF2">
    <property type="entry name" value="GUANYLATE CYCLASE SOLUBLE SUBUNIT BETA-1"/>
    <property type="match status" value="1"/>
</dbReference>
<dbReference type="FunFam" id="3.30.450.260:FF:000002">
    <property type="entry name" value="guanylate cyclase soluble subunit alpha-2"/>
    <property type="match status" value="1"/>
</dbReference>
<dbReference type="Gene3D" id="3.90.1520.10">
    <property type="entry name" value="H-NOX domain"/>
    <property type="match status" value="1"/>
</dbReference>
<gene>
    <name evidence="10" type="ORF">OBRU01_07909</name>
</gene>
<proteinExistence type="predicted"/>
<dbReference type="InterPro" id="IPR011645">
    <property type="entry name" value="HNOB_dom_associated"/>
</dbReference>
<evidence type="ECO:0000256" key="1">
    <source>
        <dbReference type="ARBA" id="ARBA00001971"/>
    </source>
</evidence>
<dbReference type="SUPFAM" id="SSF111126">
    <property type="entry name" value="Ligand-binding domain in the NO signalling and Golgi transport"/>
    <property type="match status" value="1"/>
</dbReference>
<evidence type="ECO:0000259" key="8">
    <source>
        <dbReference type="Pfam" id="PF07700"/>
    </source>
</evidence>
<feature type="domain" description="Haem NO binding associated" evidence="9">
    <location>
        <begin position="92"/>
        <end position="181"/>
    </location>
</feature>
<dbReference type="GO" id="GO:0019934">
    <property type="term" value="P:cGMP-mediated signaling"/>
    <property type="evidence" value="ECO:0007669"/>
    <property type="project" value="TreeGrafter"/>
</dbReference>
<name>A0A0L7LGN3_OPEBR</name>
<keyword evidence="11" id="KW-1185">Reference proteome</keyword>
<evidence type="ECO:0000259" key="9">
    <source>
        <dbReference type="Pfam" id="PF07701"/>
    </source>
</evidence>
<protein>
    <recommendedName>
        <fullName evidence="2">guanylate cyclase</fullName>
        <ecNumber evidence="2">4.6.1.2</ecNumber>
    </recommendedName>
</protein>
<dbReference type="GO" id="GO:0004383">
    <property type="term" value="F:guanylate cyclase activity"/>
    <property type="evidence" value="ECO:0007669"/>
    <property type="project" value="UniProtKB-EC"/>
</dbReference>
<dbReference type="GO" id="GO:0046872">
    <property type="term" value="F:metal ion binding"/>
    <property type="evidence" value="ECO:0007669"/>
    <property type="project" value="UniProtKB-KW"/>
</dbReference>
<dbReference type="Pfam" id="PF07700">
    <property type="entry name" value="HNOB"/>
    <property type="match status" value="1"/>
</dbReference>
<feature type="domain" description="Heme NO-binding" evidence="8">
    <location>
        <begin position="3"/>
        <end position="80"/>
    </location>
</feature>
<dbReference type="EC" id="4.6.1.2" evidence="2"/>
<keyword evidence="5" id="KW-0547">Nucleotide-binding</keyword>